<dbReference type="AlphaFoldDB" id="A0A1B6M2D7"/>
<proteinExistence type="predicted"/>
<accession>A0A1B6M2D7</accession>
<protein>
    <submittedName>
        <fullName evidence="1">Uncharacterized protein</fullName>
    </submittedName>
</protein>
<gene>
    <name evidence="1" type="ORF">g.46474</name>
</gene>
<reference evidence="1" key="1">
    <citation type="submission" date="2015-11" db="EMBL/GenBank/DDBJ databases">
        <title>De novo transcriptome assembly of four potential Pierce s Disease insect vectors from Arizona vineyards.</title>
        <authorList>
            <person name="Tassone E.E."/>
        </authorList>
    </citation>
    <scope>NUCLEOTIDE SEQUENCE</scope>
</reference>
<sequence length="194" mass="22320">MLDSVLTFTDHVTYVIQRALGRLRGLYRYKTLLPEIAKLRVVQSLILSVLYYCFPAFGNSVSGEDMERMQKFQNAALRFVYNLRRRDHVSASRDAANMLPMKTVCRALTCCLVHRVLTLGEPQYLVDRLPSRGEVAHRSTRQEGQLHFPRVRLEIGRKGFSYFGPKLYNDLPCSLKTLSVNSFKEKSVNMLSKL</sequence>
<organism evidence="1">
    <name type="scientific">Graphocephala atropunctata</name>
    <dbReference type="NCBI Taxonomy" id="36148"/>
    <lineage>
        <taxon>Eukaryota</taxon>
        <taxon>Metazoa</taxon>
        <taxon>Ecdysozoa</taxon>
        <taxon>Arthropoda</taxon>
        <taxon>Hexapoda</taxon>
        <taxon>Insecta</taxon>
        <taxon>Pterygota</taxon>
        <taxon>Neoptera</taxon>
        <taxon>Paraneoptera</taxon>
        <taxon>Hemiptera</taxon>
        <taxon>Auchenorrhyncha</taxon>
        <taxon>Membracoidea</taxon>
        <taxon>Cicadellidae</taxon>
        <taxon>Cicadellinae</taxon>
        <taxon>Cicadellini</taxon>
        <taxon>Graphocephala</taxon>
    </lineage>
</organism>
<name>A0A1B6M2D7_9HEMI</name>
<evidence type="ECO:0000313" key="1">
    <source>
        <dbReference type="EMBL" id="JAT30083.1"/>
    </source>
</evidence>
<dbReference type="EMBL" id="GEBQ01009894">
    <property type="protein sequence ID" value="JAT30083.1"/>
    <property type="molecule type" value="Transcribed_RNA"/>
</dbReference>